<keyword evidence="4" id="KW-1185">Reference proteome</keyword>
<feature type="chain" id="PRO_5045361938" description="LTXXQ motif family protein" evidence="2">
    <location>
        <begin position="23"/>
        <end position="134"/>
    </location>
</feature>
<reference evidence="4" key="1">
    <citation type="submission" date="2023-07" db="EMBL/GenBank/DDBJ databases">
        <title>Dyadobacter sp. nov 'subterranea' isolated from contaminted grondwater.</title>
        <authorList>
            <person name="Szabo I."/>
            <person name="Al-Omari J."/>
            <person name="Szerdahelyi S.G."/>
            <person name="Rado J."/>
        </authorList>
    </citation>
    <scope>NUCLEOTIDE SEQUENCE [LARGE SCALE GENOMIC DNA]</scope>
    <source>
        <strain evidence="4">UP-52</strain>
    </source>
</reference>
<feature type="signal peptide" evidence="2">
    <location>
        <begin position="1"/>
        <end position="22"/>
    </location>
</feature>
<dbReference type="PROSITE" id="PS51257">
    <property type="entry name" value="PROKAR_LIPOPROTEIN"/>
    <property type="match status" value="1"/>
</dbReference>
<name>A0ABR9WJ74_9BACT</name>
<evidence type="ECO:0000256" key="2">
    <source>
        <dbReference type="SAM" id="SignalP"/>
    </source>
</evidence>
<comment type="caution">
    <text evidence="3">The sequence shown here is derived from an EMBL/GenBank/DDBJ whole genome shotgun (WGS) entry which is preliminary data.</text>
</comment>
<evidence type="ECO:0000313" key="4">
    <source>
        <dbReference type="Proteomes" id="UP000634134"/>
    </source>
</evidence>
<evidence type="ECO:0008006" key="5">
    <source>
        <dbReference type="Google" id="ProtNLM"/>
    </source>
</evidence>
<accession>A0ABR9WJ74</accession>
<sequence length="134" mass="15754">MKKLIFLFLALTGLLFTGCATSNNSSSKDSEDFQETTTINPKLNNKRLEKNLEKFAGDLDLSKRQVKQIKKIEKRYARKDRKLSRNDEAKRRDHKQLAEAKREEILYVLTNEQQQKLEALSKKNRFSFDRIFGK</sequence>
<feature type="region of interest" description="Disordered" evidence="1">
    <location>
        <begin position="22"/>
        <end position="42"/>
    </location>
</feature>
<keyword evidence="2" id="KW-0732">Signal</keyword>
<proteinExistence type="predicted"/>
<dbReference type="Proteomes" id="UP000634134">
    <property type="component" value="Unassembled WGS sequence"/>
</dbReference>
<gene>
    <name evidence="3" type="ORF">IEE83_26995</name>
</gene>
<dbReference type="EMBL" id="JACYGY010000002">
    <property type="protein sequence ID" value="MBE9465545.1"/>
    <property type="molecule type" value="Genomic_DNA"/>
</dbReference>
<protein>
    <recommendedName>
        <fullName evidence="5">LTXXQ motif family protein</fullName>
    </recommendedName>
</protein>
<organism evidence="3 4">
    <name type="scientific">Dyadobacter subterraneus</name>
    <dbReference type="NCBI Taxonomy" id="2773304"/>
    <lineage>
        <taxon>Bacteria</taxon>
        <taxon>Pseudomonadati</taxon>
        <taxon>Bacteroidota</taxon>
        <taxon>Cytophagia</taxon>
        <taxon>Cytophagales</taxon>
        <taxon>Spirosomataceae</taxon>
        <taxon>Dyadobacter</taxon>
    </lineage>
</organism>
<dbReference type="RefSeq" id="WP_194123861.1">
    <property type="nucleotide sequence ID" value="NZ_JACYGY010000002.1"/>
</dbReference>
<evidence type="ECO:0000256" key="1">
    <source>
        <dbReference type="SAM" id="MobiDB-lite"/>
    </source>
</evidence>
<evidence type="ECO:0000313" key="3">
    <source>
        <dbReference type="EMBL" id="MBE9465545.1"/>
    </source>
</evidence>